<dbReference type="SMART" id="SM00809">
    <property type="entry name" value="Alpha_adaptinC2"/>
    <property type="match status" value="1"/>
</dbReference>
<dbReference type="Pfam" id="PF01602">
    <property type="entry name" value="Adaptin_N"/>
    <property type="match status" value="1"/>
</dbReference>
<dbReference type="Pfam" id="PF02296">
    <property type="entry name" value="Alpha_adaptin_C"/>
    <property type="match status" value="1"/>
</dbReference>
<dbReference type="Gene3D" id="1.25.10.10">
    <property type="entry name" value="Leucine-rich Repeat Variant"/>
    <property type="match status" value="1"/>
</dbReference>
<dbReference type="SUPFAM" id="SSF55711">
    <property type="entry name" value="Subdomain of clathrin and coatomer appendage domain"/>
    <property type="match status" value="1"/>
</dbReference>
<evidence type="ECO:0000313" key="12">
    <source>
        <dbReference type="Proteomes" id="UP000070444"/>
    </source>
</evidence>
<dbReference type="GO" id="GO:0035615">
    <property type="term" value="F:clathrin adaptor activity"/>
    <property type="evidence" value="ECO:0007669"/>
    <property type="project" value="InterPro"/>
</dbReference>
<evidence type="ECO:0000256" key="3">
    <source>
        <dbReference type="ARBA" id="ARBA00022583"/>
    </source>
</evidence>
<keyword evidence="6 7" id="KW-0168">Coated pit</keyword>
<comment type="subcellular location">
    <subcellularLocation>
        <location evidence="1">Membrane</location>
        <location evidence="1">Coated pit</location>
        <topology evidence="1">Peripheral membrane protein</topology>
        <orientation evidence="1">Cytoplasmic side</orientation>
    </subcellularLocation>
</comment>
<keyword evidence="3 7" id="KW-0254">Endocytosis</keyword>
<dbReference type="InterPro" id="IPR002553">
    <property type="entry name" value="Clathrin/coatomer_adapt-like_N"/>
</dbReference>
<dbReference type="GO" id="GO:0006886">
    <property type="term" value="P:intracellular protein transport"/>
    <property type="evidence" value="ECO:0007669"/>
    <property type="project" value="UniProtKB-UniRule"/>
</dbReference>
<dbReference type="OMA" id="ILYEDQY"/>
<feature type="compositionally biased region" description="Basic and acidic residues" evidence="9">
    <location>
        <begin position="623"/>
        <end position="633"/>
    </location>
</feature>
<keyword evidence="4 7" id="KW-0653">Protein transport</keyword>
<evidence type="ECO:0000256" key="5">
    <source>
        <dbReference type="ARBA" id="ARBA00023136"/>
    </source>
</evidence>
<dbReference type="Gene3D" id="3.30.310.10">
    <property type="entry name" value="TATA-Binding Protein"/>
    <property type="match status" value="1"/>
</dbReference>
<dbReference type="AlphaFoldDB" id="A0A137PFX1"/>
<evidence type="ECO:0000256" key="7">
    <source>
        <dbReference type="PIRNR" id="PIRNR037091"/>
    </source>
</evidence>
<dbReference type="InterPro" id="IPR017104">
    <property type="entry name" value="AP2_complex_asu"/>
</dbReference>
<dbReference type="InterPro" id="IPR003164">
    <property type="entry name" value="Clathrin_a-adaptin_app_sub_C"/>
</dbReference>
<dbReference type="OrthoDB" id="28053at2759"/>
<name>A0A137PFX1_CONC2</name>
<reference evidence="11 12" key="1">
    <citation type="journal article" date="2015" name="Genome Biol. Evol.">
        <title>Phylogenomic analyses indicate that early fungi evolved digesting cell walls of algal ancestors of land plants.</title>
        <authorList>
            <person name="Chang Y."/>
            <person name="Wang S."/>
            <person name="Sekimoto S."/>
            <person name="Aerts A.L."/>
            <person name="Choi C."/>
            <person name="Clum A."/>
            <person name="LaButti K.M."/>
            <person name="Lindquist E.A."/>
            <person name="Yee Ngan C."/>
            <person name="Ohm R.A."/>
            <person name="Salamov A.A."/>
            <person name="Grigoriev I.V."/>
            <person name="Spatafora J.W."/>
            <person name="Berbee M.L."/>
        </authorList>
    </citation>
    <scope>NUCLEOTIDE SEQUENCE [LARGE SCALE GENOMIC DNA]</scope>
    <source>
        <strain evidence="11 12">NRRL 28638</strain>
    </source>
</reference>
<dbReference type="InterPro" id="IPR013041">
    <property type="entry name" value="Clathrin_app_Ig-like_sf"/>
</dbReference>
<dbReference type="Gene3D" id="2.60.40.1230">
    <property type="match status" value="1"/>
</dbReference>
<feature type="binding site" evidence="8">
    <location>
        <position position="45"/>
    </location>
    <ligand>
        <name>a 1,2-diacyl-sn-glycero-3-phospho-(1D-myo-inositol-3,4,5-trisphosphate)</name>
        <dbReference type="ChEBI" id="CHEBI:57836"/>
    </ligand>
</feature>
<accession>A0A137PFX1</accession>
<dbReference type="Proteomes" id="UP000070444">
    <property type="component" value="Unassembled WGS sequence"/>
</dbReference>
<dbReference type="InterPro" id="IPR050840">
    <property type="entry name" value="Adaptor_Complx_Large_Subunit"/>
</dbReference>
<evidence type="ECO:0000256" key="4">
    <source>
        <dbReference type="ARBA" id="ARBA00022927"/>
    </source>
</evidence>
<feature type="region of interest" description="Disordered" evidence="9">
    <location>
        <begin position="623"/>
        <end position="653"/>
    </location>
</feature>
<dbReference type="InterPro" id="IPR009028">
    <property type="entry name" value="Coatomer/calthrin_app_sub_C"/>
</dbReference>
<dbReference type="FunFam" id="1.25.10.10:FF:000020">
    <property type="entry name" value="AP-2 complex subunit alpha"/>
    <property type="match status" value="1"/>
</dbReference>
<comment type="function">
    <text evidence="7">Adaptins are components of the adaptor complexes which link clathrin to receptors in coated vesicles. Clathrin-associated protein complexes are believed to interact with the cytoplasmic tails of membrane proteins, leading to their selection and concentration.</text>
</comment>
<sequence>MSMKGLTVFILDLRKCRVKEEELKRINKELANIRSKFKDPTLSGYHRKKYICKLMYLYILGYEIDFGHSEAVDLMDSPKFSEKQIGYLSTTLMLPESSNLMDQMLSFIRMDLMSNNEIFNSLALHAIATVGSQAMAQEFSQHVCRLLVGNSRPFVKKKAALCLLRLYRKFPDFIPAADWAPQIMPILNETDLGVLTCATSLISALAQNYRKEYAACSTVMIERIYKIVVEKEYSVDYAYYKIPVPWLQVKILRLLQYCPPTEDRRILQKLQNVLHTIIHSGQEITNNVQQTNAQNAVLFEAISLAIHLDPYSVLVTESASLLGKFLTNKQTNIRYLALESMAHLASVVHDTESLKMYQGIVIQSLRDRDISVRRRALDVLYTLCDVDNAKVVVAELLRILANADYNLREEMVLKIAILTEKYATEYSWYVDTILQLINTAGNYVGEEVWYRVVQIVTNNEDLREYATQTILANLQQNTFEETTVKVGGYLLGEYGDRIVQLPNCTPIDQFTALHSKFPICTIPTRNLLLTTYLKLVNLFPEIKPQVASVFKQYSHILDTELQQRACEYLEIVSQPNEDIILTVCEEMPPFPERESALLNRLHKKNAETQDQPVWSIIDKDLKDSPRQSTKESDLLGLEATPNGQNGTDGLAVPGSAAGANTEKYFEKSLFTSDGLLFEDAHLQIGFKSKYTGNKGKFVLYVGNKLNVDITGMQINFSQEIQGLKVETLQEIAKVIPSKAQLQHYIQVECVKAYTQIPMVRITYVTTGAHSLLVKLPIMITKFIEPVTMSSQDFFQRWKQLGDVEAQSVFRSGSNIDLEKVRKVVSGFQLQILENLDPNPDNIVSAGIFIMSQGVKDGILVRVEPIKDKQIYRVTVKSTNSTASQSVHDVLAKVFSGKAL</sequence>
<keyword evidence="12" id="KW-1185">Reference proteome</keyword>
<dbReference type="STRING" id="796925.A0A137PFX1"/>
<evidence type="ECO:0000256" key="1">
    <source>
        <dbReference type="ARBA" id="ARBA00004277"/>
    </source>
</evidence>
<evidence type="ECO:0000256" key="8">
    <source>
        <dbReference type="PIRSR" id="PIRSR037091-1"/>
    </source>
</evidence>
<keyword evidence="5 7" id="KW-0472">Membrane</keyword>
<dbReference type="Pfam" id="PF02883">
    <property type="entry name" value="Alpha_adaptinC2"/>
    <property type="match status" value="1"/>
</dbReference>
<evidence type="ECO:0000313" key="11">
    <source>
        <dbReference type="EMBL" id="KXN73870.1"/>
    </source>
</evidence>
<feature type="binding site" evidence="8">
    <location>
        <position position="36"/>
    </location>
    <ligand>
        <name>a 1,2-diacyl-sn-glycero-3-phospho-(1D-myo-inositol-3,4,5-trisphosphate)</name>
        <dbReference type="ChEBI" id="CHEBI:57836"/>
    </ligand>
</feature>
<feature type="binding site" evidence="8">
    <location>
        <begin position="49"/>
        <end position="53"/>
    </location>
    <ligand>
        <name>a 1,2-diacyl-sn-glycero-3-phospho-(1D-myo-inositol-3,4,5-trisphosphate)</name>
        <dbReference type="ChEBI" id="CHEBI:57836"/>
    </ligand>
</feature>
<dbReference type="SUPFAM" id="SSF49348">
    <property type="entry name" value="Clathrin adaptor appendage domain"/>
    <property type="match status" value="1"/>
</dbReference>
<dbReference type="GO" id="GO:0072583">
    <property type="term" value="P:clathrin-dependent endocytosis"/>
    <property type="evidence" value="ECO:0007669"/>
    <property type="project" value="InterPro"/>
</dbReference>
<comment type="similarity">
    <text evidence="7">Belongs to the adaptor complexes large subunit family.</text>
</comment>
<dbReference type="EMBL" id="KQ964430">
    <property type="protein sequence ID" value="KXN73870.1"/>
    <property type="molecule type" value="Genomic_DNA"/>
</dbReference>
<feature type="domain" description="Clathrin adaptor alpha/beta/gamma-adaptin appendage Ig-like subdomain" evidence="10">
    <location>
        <begin position="666"/>
        <end position="776"/>
    </location>
</feature>
<dbReference type="PANTHER" id="PTHR22780">
    <property type="entry name" value="ADAPTIN, ALPHA/GAMMA/EPSILON"/>
    <property type="match status" value="1"/>
</dbReference>
<dbReference type="InterPro" id="IPR012295">
    <property type="entry name" value="TBP_dom_sf"/>
</dbReference>
<evidence type="ECO:0000256" key="2">
    <source>
        <dbReference type="ARBA" id="ARBA00022448"/>
    </source>
</evidence>
<gene>
    <name evidence="11" type="ORF">CONCODRAFT_55082</name>
</gene>
<organism evidence="11 12">
    <name type="scientific">Conidiobolus coronatus (strain ATCC 28846 / CBS 209.66 / NRRL 28638)</name>
    <name type="common">Delacroixia coronata</name>
    <dbReference type="NCBI Taxonomy" id="796925"/>
    <lineage>
        <taxon>Eukaryota</taxon>
        <taxon>Fungi</taxon>
        <taxon>Fungi incertae sedis</taxon>
        <taxon>Zoopagomycota</taxon>
        <taxon>Entomophthoromycotina</taxon>
        <taxon>Entomophthoromycetes</taxon>
        <taxon>Entomophthorales</taxon>
        <taxon>Ancylistaceae</taxon>
        <taxon>Conidiobolus</taxon>
    </lineage>
</organism>
<evidence type="ECO:0000256" key="9">
    <source>
        <dbReference type="SAM" id="MobiDB-lite"/>
    </source>
</evidence>
<proteinExistence type="inferred from homology"/>
<dbReference type="InterPro" id="IPR011989">
    <property type="entry name" value="ARM-like"/>
</dbReference>
<dbReference type="GO" id="GO:0030122">
    <property type="term" value="C:AP-2 adaptor complex"/>
    <property type="evidence" value="ECO:0007669"/>
    <property type="project" value="InterPro"/>
</dbReference>
<keyword evidence="2 7" id="KW-0813">Transport</keyword>
<dbReference type="SUPFAM" id="SSF48371">
    <property type="entry name" value="ARM repeat"/>
    <property type="match status" value="1"/>
</dbReference>
<evidence type="ECO:0000256" key="6">
    <source>
        <dbReference type="ARBA" id="ARBA00023176"/>
    </source>
</evidence>
<dbReference type="InterPro" id="IPR016024">
    <property type="entry name" value="ARM-type_fold"/>
</dbReference>
<dbReference type="InterPro" id="IPR008152">
    <property type="entry name" value="Clathrin_a/b/g-adaptin_app_Ig"/>
</dbReference>
<protein>
    <recommendedName>
        <fullName evidence="7">AP-2 complex subunit alpha</fullName>
    </recommendedName>
</protein>
<dbReference type="PIRSF" id="PIRSF037091">
    <property type="entry name" value="AP2_complex_alpha"/>
    <property type="match status" value="1"/>
</dbReference>
<evidence type="ECO:0000259" key="10">
    <source>
        <dbReference type="SMART" id="SM00809"/>
    </source>
</evidence>